<feature type="signal peptide" evidence="2">
    <location>
        <begin position="1"/>
        <end position="20"/>
    </location>
</feature>
<feature type="compositionally biased region" description="Basic and acidic residues" evidence="1">
    <location>
        <begin position="135"/>
        <end position="149"/>
    </location>
</feature>
<dbReference type="Proteomes" id="UP000046395">
    <property type="component" value="Unassembled WGS sequence"/>
</dbReference>
<accession>A0A5S6R3E4</accession>
<name>A0A5S6R3E4_TRIMR</name>
<organism evidence="3 4">
    <name type="scientific">Trichuris muris</name>
    <name type="common">Mouse whipworm</name>
    <dbReference type="NCBI Taxonomy" id="70415"/>
    <lineage>
        <taxon>Eukaryota</taxon>
        <taxon>Metazoa</taxon>
        <taxon>Ecdysozoa</taxon>
        <taxon>Nematoda</taxon>
        <taxon>Enoplea</taxon>
        <taxon>Dorylaimia</taxon>
        <taxon>Trichinellida</taxon>
        <taxon>Trichuridae</taxon>
        <taxon>Trichuris</taxon>
    </lineage>
</organism>
<feature type="region of interest" description="Disordered" evidence="1">
    <location>
        <begin position="80"/>
        <end position="123"/>
    </location>
</feature>
<proteinExistence type="predicted"/>
<keyword evidence="3" id="KW-1185">Reference proteome</keyword>
<feature type="chain" id="PRO_5024436487" evidence="2">
    <location>
        <begin position="21"/>
        <end position="166"/>
    </location>
</feature>
<dbReference type="WBParaSite" id="TMUE_3000014020.1">
    <property type="protein sequence ID" value="TMUE_3000014020.1"/>
    <property type="gene ID" value="WBGene00290993"/>
</dbReference>
<keyword evidence="2" id="KW-0732">Signal</keyword>
<dbReference type="AlphaFoldDB" id="A0A5S6R3E4"/>
<sequence length="166" mass="18562">MNPSWEIVLLSAICGQAIWAIPSPDSWIEHGELKAASDPTVKMDYKLLDSKVDGAEASMIYRALDSKFNGDEASMIYRASMAPERAPDDEEIRLQSRTSELPESDSNRYSRAVSEKAQEQREQLAFIGNNLDSLWRRSDSKSDESDERQTTIGKDASGDNINKQST</sequence>
<evidence type="ECO:0000256" key="2">
    <source>
        <dbReference type="SAM" id="SignalP"/>
    </source>
</evidence>
<reference evidence="4" key="1">
    <citation type="submission" date="2019-12" db="UniProtKB">
        <authorList>
            <consortium name="WormBaseParasite"/>
        </authorList>
    </citation>
    <scope>IDENTIFICATION</scope>
</reference>
<evidence type="ECO:0000313" key="4">
    <source>
        <dbReference type="WBParaSite" id="TMUE_3000014020.1"/>
    </source>
</evidence>
<feature type="region of interest" description="Disordered" evidence="1">
    <location>
        <begin position="135"/>
        <end position="166"/>
    </location>
</feature>
<evidence type="ECO:0000256" key="1">
    <source>
        <dbReference type="SAM" id="MobiDB-lite"/>
    </source>
</evidence>
<feature type="compositionally biased region" description="Basic and acidic residues" evidence="1">
    <location>
        <begin position="105"/>
        <end position="122"/>
    </location>
</feature>
<protein>
    <submittedName>
        <fullName evidence="4">Uncharacterized protein</fullName>
    </submittedName>
</protein>
<evidence type="ECO:0000313" key="3">
    <source>
        <dbReference type="Proteomes" id="UP000046395"/>
    </source>
</evidence>